<dbReference type="Proteomes" id="UP001054945">
    <property type="component" value="Unassembled WGS sequence"/>
</dbReference>
<dbReference type="EMBL" id="BPLR01007416">
    <property type="protein sequence ID" value="GIY16810.1"/>
    <property type="molecule type" value="Genomic_DNA"/>
</dbReference>
<feature type="compositionally biased region" description="Basic and acidic residues" evidence="1">
    <location>
        <begin position="52"/>
        <end position="69"/>
    </location>
</feature>
<evidence type="ECO:0000256" key="1">
    <source>
        <dbReference type="SAM" id="MobiDB-lite"/>
    </source>
</evidence>
<evidence type="ECO:0000313" key="2">
    <source>
        <dbReference type="EMBL" id="GIY16810.1"/>
    </source>
</evidence>
<dbReference type="AlphaFoldDB" id="A0AAV4R5Q8"/>
<evidence type="ECO:0000313" key="3">
    <source>
        <dbReference type="Proteomes" id="UP001054945"/>
    </source>
</evidence>
<proteinExistence type="predicted"/>
<organism evidence="2 3">
    <name type="scientific">Caerostris extrusa</name>
    <name type="common">Bark spider</name>
    <name type="synonym">Caerostris bankana</name>
    <dbReference type="NCBI Taxonomy" id="172846"/>
    <lineage>
        <taxon>Eukaryota</taxon>
        <taxon>Metazoa</taxon>
        <taxon>Ecdysozoa</taxon>
        <taxon>Arthropoda</taxon>
        <taxon>Chelicerata</taxon>
        <taxon>Arachnida</taxon>
        <taxon>Araneae</taxon>
        <taxon>Araneomorphae</taxon>
        <taxon>Entelegynae</taxon>
        <taxon>Araneoidea</taxon>
        <taxon>Araneidae</taxon>
        <taxon>Caerostris</taxon>
    </lineage>
</organism>
<name>A0AAV4R5Q8_CAEEX</name>
<accession>A0AAV4R5Q8</accession>
<comment type="caution">
    <text evidence="2">The sequence shown here is derived from an EMBL/GenBank/DDBJ whole genome shotgun (WGS) entry which is preliminary data.</text>
</comment>
<reference evidence="2 3" key="1">
    <citation type="submission" date="2021-06" db="EMBL/GenBank/DDBJ databases">
        <title>Caerostris extrusa draft genome.</title>
        <authorList>
            <person name="Kono N."/>
            <person name="Arakawa K."/>
        </authorList>
    </citation>
    <scope>NUCLEOTIDE SEQUENCE [LARGE SCALE GENOMIC DNA]</scope>
</reference>
<feature type="region of interest" description="Disordered" evidence="1">
    <location>
        <begin position="1"/>
        <end position="84"/>
    </location>
</feature>
<sequence>MQINSFPSRIFPGGQAPVQISSTYKRKTQQEKRKSVSIPTLSQDIFLADSRNSTKSETPKKKLGRESDKLQQSNDKSMYHRILF</sequence>
<protein>
    <submittedName>
        <fullName evidence="2">Uncharacterized protein</fullName>
    </submittedName>
</protein>
<keyword evidence="3" id="KW-1185">Reference proteome</keyword>
<gene>
    <name evidence="2" type="ORF">CEXT_469191</name>
</gene>